<accession>A0A7U2I2K5</accession>
<dbReference type="VEuPathDB" id="FungiDB:JI435_143580"/>
<protein>
    <submittedName>
        <fullName evidence="1">Uncharacterized protein</fullName>
    </submittedName>
</protein>
<keyword evidence="2" id="KW-1185">Reference proteome</keyword>
<name>A0A7U2I2K5_PHANO</name>
<dbReference type="Proteomes" id="UP000663193">
    <property type="component" value="Chromosome 9"/>
</dbReference>
<reference evidence="2" key="1">
    <citation type="journal article" date="2021" name="BMC Genomics">
        <title>Chromosome-level genome assembly and manually-curated proteome of model necrotroph Parastagonospora nodorum Sn15 reveals a genome-wide trove of candidate effector homologs, and redundancy of virulence-related functions within an accessory chromosome.</title>
        <authorList>
            <person name="Bertazzoni S."/>
            <person name="Jones D.A.B."/>
            <person name="Phan H.T."/>
            <person name="Tan K.-C."/>
            <person name="Hane J.K."/>
        </authorList>
    </citation>
    <scope>NUCLEOTIDE SEQUENCE [LARGE SCALE GENOMIC DNA]</scope>
    <source>
        <strain evidence="2">SN15 / ATCC MYA-4574 / FGSC 10173)</strain>
    </source>
</reference>
<organism evidence="1 2">
    <name type="scientific">Phaeosphaeria nodorum (strain SN15 / ATCC MYA-4574 / FGSC 10173)</name>
    <name type="common">Glume blotch fungus</name>
    <name type="synonym">Parastagonospora nodorum</name>
    <dbReference type="NCBI Taxonomy" id="321614"/>
    <lineage>
        <taxon>Eukaryota</taxon>
        <taxon>Fungi</taxon>
        <taxon>Dikarya</taxon>
        <taxon>Ascomycota</taxon>
        <taxon>Pezizomycotina</taxon>
        <taxon>Dothideomycetes</taxon>
        <taxon>Pleosporomycetidae</taxon>
        <taxon>Pleosporales</taxon>
        <taxon>Pleosporineae</taxon>
        <taxon>Phaeosphaeriaceae</taxon>
        <taxon>Parastagonospora</taxon>
    </lineage>
</organism>
<feature type="non-terminal residue" evidence="1">
    <location>
        <position position="1"/>
    </location>
</feature>
<dbReference type="OrthoDB" id="5061231at2759"/>
<evidence type="ECO:0000313" key="2">
    <source>
        <dbReference type="Proteomes" id="UP000663193"/>
    </source>
</evidence>
<dbReference type="AlphaFoldDB" id="A0A7U2I2K5"/>
<gene>
    <name evidence="1" type="ORF">JI435_143580</name>
</gene>
<evidence type="ECO:0000313" key="1">
    <source>
        <dbReference type="EMBL" id="QRC99448.1"/>
    </source>
</evidence>
<sequence>PLLADNFYITPAFSKPTISLRKCLLLSNFPLFEMKFPVVLVLAALANVIQAFPVVESRSPSLEARGGIKCNPPGEHRCAAIVWVTIQSNGLDLGTGTSRGVQVVGGNCDNIIASGKLIRGDGGSKGRGWSADFTTTYGPHLYIGITNLGIRTISGVRFQYNGKSYEQKHCKGFQDHDSWRIMDVPGLVGSRAIDAMQCNFDC</sequence>
<dbReference type="EMBL" id="CP069031">
    <property type="protein sequence ID" value="QRC99448.1"/>
    <property type="molecule type" value="Genomic_DNA"/>
</dbReference>
<proteinExistence type="predicted"/>